<dbReference type="AlphaFoldDB" id="A0A6M4G4C5"/>
<feature type="compositionally biased region" description="Basic and acidic residues" evidence="1">
    <location>
        <begin position="308"/>
        <end position="369"/>
    </location>
</feature>
<protein>
    <recommendedName>
        <fullName evidence="4">DUF1351 domain-containing protein</fullName>
    </recommendedName>
</protein>
<dbReference type="EMBL" id="CP053021">
    <property type="protein sequence ID" value="QJR01760.1"/>
    <property type="molecule type" value="Genomic_DNA"/>
</dbReference>
<reference evidence="2 3" key="1">
    <citation type="submission" date="2020-04" db="EMBL/GenBank/DDBJ databases">
        <title>The Whole Genome Analysis of High salt-tolerant Sphingobium yanoikuyae YC-XJ2 with Aryl organophosphorus flame retardants (aryl-OPFRs)-degrading capacity and characteristics of Related phosphotriesterase.</title>
        <authorList>
            <person name="Li X."/>
        </authorList>
    </citation>
    <scope>NUCLEOTIDE SEQUENCE [LARGE SCALE GENOMIC DNA]</scope>
    <source>
        <strain evidence="2 3">YC-XJ2</strain>
    </source>
</reference>
<feature type="compositionally biased region" description="Basic and acidic residues" evidence="1">
    <location>
        <begin position="221"/>
        <end position="236"/>
    </location>
</feature>
<dbReference type="Proteomes" id="UP000502611">
    <property type="component" value="Chromosome"/>
</dbReference>
<evidence type="ECO:0000313" key="3">
    <source>
        <dbReference type="Proteomes" id="UP000502611"/>
    </source>
</evidence>
<evidence type="ECO:0000256" key="1">
    <source>
        <dbReference type="SAM" id="MobiDB-lite"/>
    </source>
</evidence>
<feature type="region of interest" description="Disordered" evidence="1">
    <location>
        <begin position="308"/>
        <end position="389"/>
    </location>
</feature>
<evidence type="ECO:0000313" key="2">
    <source>
        <dbReference type="EMBL" id="QJR01760.1"/>
    </source>
</evidence>
<organism evidence="2 3">
    <name type="scientific">Sphingobium yanoikuyae</name>
    <name type="common">Sphingomonas yanoikuyae</name>
    <dbReference type="NCBI Taxonomy" id="13690"/>
    <lineage>
        <taxon>Bacteria</taxon>
        <taxon>Pseudomonadati</taxon>
        <taxon>Pseudomonadota</taxon>
        <taxon>Alphaproteobacteria</taxon>
        <taxon>Sphingomonadales</taxon>
        <taxon>Sphingomonadaceae</taxon>
        <taxon>Sphingobium</taxon>
    </lineage>
</organism>
<feature type="region of interest" description="Disordered" evidence="1">
    <location>
        <begin position="221"/>
        <end position="241"/>
    </location>
</feature>
<proteinExistence type="predicted"/>
<feature type="compositionally biased region" description="Basic and acidic residues" evidence="1">
    <location>
        <begin position="377"/>
        <end position="386"/>
    </location>
</feature>
<evidence type="ECO:0008006" key="4">
    <source>
        <dbReference type="Google" id="ProtNLM"/>
    </source>
</evidence>
<sequence>MTAETPDIAKGTDMAIAPANEIVPAAASNAAAAVVLFDQDKFDAFYAKLQADIDAVPVDLTTKKGRDAIASAAAKVRTEKASIDRDRKRLTQEWRDNTALVNGAWKGIEARLDDLAVSARKPLTDWEEAEKSRIAAIEGMIAQLKAHARVDSLDTAAMVRERGTQVWCITLDPDVYQERLAEVEQIKAEAVDALKNALARLTKEEADRAELERLRAAEAEREAADAAKREEEERAEGKRRHARDVIAHIEQCGLGMIGGKTYPYVILMRELEEKIEMGEAAKQAYGDMAQDVERVRFSTLERLKEAAKAQAERAEREAAEEARRQALEESEREKQAEIDKANRRAEEAERAAQAERDRIAKEEADRQAEANRIAAEQARREADQAHRTSVKTAAKQALMTCGADEETARKIVVAILAGEVPNVTLRF</sequence>
<name>A0A6M4G4C5_SPHYA</name>
<accession>A0A6M4G4C5</accession>
<gene>
    <name evidence="2" type="ORF">HH800_05850</name>
</gene>